<sequence length="121" mass="14018">MASNRARNMSHLMNHALDNYVMNYDTNQSYRTKVDAMQTELRCCGSNSSADYKGFIPKSCRMEETKDDRLLGCTFAMRDYVSSQFRKMYIWSMVVIFVNILAFISGSVIRRIFGKNEGEHT</sequence>
<dbReference type="GO" id="GO:0016020">
    <property type="term" value="C:membrane"/>
    <property type="evidence" value="ECO:0007669"/>
    <property type="project" value="UniProtKB-SubCell"/>
</dbReference>
<keyword evidence="3 5" id="KW-1133">Transmembrane helix</keyword>
<evidence type="ECO:0000256" key="5">
    <source>
        <dbReference type="SAM" id="Phobius"/>
    </source>
</evidence>
<evidence type="ECO:0000256" key="4">
    <source>
        <dbReference type="ARBA" id="ARBA00023136"/>
    </source>
</evidence>
<protein>
    <submittedName>
        <fullName evidence="6">Uncharacterized protein</fullName>
    </submittedName>
</protein>
<dbReference type="SUPFAM" id="SSF48652">
    <property type="entry name" value="Tetraspanin"/>
    <property type="match status" value="1"/>
</dbReference>
<feature type="transmembrane region" description="Helical" evidence="5">
    <location>
        <begin position="88"/>
        <end position="109"/>
    </location>
</feature>
<accession>A0AAV2TSL2</accession>
<name>A0AAV2TSL2_CALDB</name>
<comment type="caution">
    <text evidence="6">The sequence shown here is derived from an EMBL/GenBank/DDBJ whole genome shotgun (WGS) entry which is preliminary data.</text>
</comment>
<dbReference type="InterPro" id="IPR018499">
    <property type="entry name" value="Tetraspanin/Peripherin"/>
</dbReference>
<dbReference type="Gene3D" id="1.10.1450.10">
    <property type="entry name" value="Tetraspanin"/>
    <property type="match status" value="1"/>
</dbReference>
<dbReference type="CDD" id="cd03127">
    <property type="entry name" value="tetraspanin_LEL"/>
    <property type="match status" value="1"/>
</dbReference>
<dbReference type="Proteomes" id="UP001497525">
    <property type="component" value="Unassembled WGS sequence"/>
</dbReference>
<dbReference type="AlphaFoldDB" id="A0AAV2TSL2"/>
<proteinExistence type="predicted"/>
<evidence type="ECO:0000313" key="6">
    <source>
        <dbReference type="EMBL" id="CAL5137953.1"/>
    </source>
</evidence>
<reference evidence="6" key="1">
    <citation type="submission" date="2024-06" db="EMBL/GenBank/DDBJ databases">
        <authorList>
            <person name="Liu X."/>
            <person name="Lenzi L."/>
            <person name="Haldenby T S."/>
            <person name="Uol C."/>
        </authorList>
    </citation>
    <scope>NUCLEOTIDE SEQUENCE</scope>
</reference>
<keyword evidence="2 5" id="KW-0812">Transmembrane</keyword>
<evidence type="ECO:0000256" key="3">
    <source>
        <dbReference type="ARBA" id="ARBA00022989"/>
    </source>
</evidence>
<evidence type="ECO:0000256" key="2">
    <source>
        <dbReference type="ARBA" id="ARBA00022692"/>
    </source>
</evidence>
<dbReference type="InterPro" id="IPR008952">
    <property type="entry name" value="Tetraspanin_EC2_sf"/>
</dbReference>
<evidence type="ECO:0000256" key="1">
    <source>
        <dbReference type="ARBA" id="ARBA00004141"/>
    </source>
</evidence>
<comment type="subcellular location">
    <subcellularLocation>
        <location evidence="1">Membrane</location>
        <topology evidence="1">Multi-pass membrane protein</topology>
    </subcellularLocation>
</comment>
<dbReference type="EMBL" id="CAXLJL010000456">
    <property type="protein sequence ID" value="CAL5137953.1"/>
    <property type="molecule type" value="Genomic_DNA"/>
</dbReference>
<organism evidence="6 7">
    <name type="scientific">Calicophoron daubneyi</name>
    <name type="common">Rumen fluke</name>
    <name type="synonym">Paramphistomum daubneyi</name>
    <dbReference type="NCBI Taxonomy" id="300641"/>
    <lineage>
        <taxon>Eukaryota</taxon>
        <taxon>Metazoa</taxon>
        <taxon>Spiralia</taxon>
        <taxon>Lophotrochozoa</taxon>
        <taxon>Platyhelminthes</taxon>
        <taxon>Trematoda</taxon>
        <taxon>Digenea</taxon>
        <taxon>Plagiorchiida</taxon>
        <taxon>Pronocephalata</taxon>
        <taxon>Paramphistomoidea</taxon>
        <taxon>Paramphistomidae</taxon>
        <taxon>Calicophoron</taxon>
    </lineage>
</organism>
<evidence type="ECO:0000313" key="7">
    <source>
        <dbReference type="Proteomes" id="UP001497525"/>
    </source>
</evidence>
<dbReference type="Pfam" id="PF00335">
    <property type="entry name" value="Tetraspanin"/>
    <property type="match status" value="1"/>
</dbReference>
<gene>
    <name evidence="6" type="ORF">CDAUBV1_LOCUS12427</name>
</gene>
<keyword evidence="4 5" id="KW-0472">Membrane</keyword>